<evidence type="ECO:0000256" key="3">
    <source>
        <dbReference type="SAM" id="SignalP"/>
    </source>
</evidence>
<dbReference type="Proteomes" id="UP000596660">
    <property type="component" value="Unplaced"/>
</dbReference>
<evidence type="ECO:0000313" key="5">
    <source>
        <dbReference type="Proteomes" id="UP000596660"/>
    </source>
</evidence>
<proteinExistence type="predicted"/>
<accession>A0A803M9F0</accession>
<feature type="signal peptide" evidence="3">
    <location>
        <begin position="1"/>
        <end position="23"/>
    </location>
</feature>
<reference evidence="4" key="1">
    <citation type="journal article" date="2017" name="Nature">
        <title>The genome of Chenopodium quinoa.</title>
        <authorList>
            <person name="Jarvis D.E."/>
            <person name="Ho Y.S."/>
            <person name="Lightfoot D.J."/>
            <person name="Schmoeckel S.M."/>
            <person name="Li B."/>
            <person name="Borm T.J.A."/>
            <person name="Ohyanagi H."/>
            <person name="Mineta K."/>
            <person name="Michell C.T."/>
            <person name="Saber N."/>
            <person name="Kharbatia N.M."/>
            <person name="Rupper R.R."/>
            <person name="Sharp A.R."/>
            <person name="Dally N."/>
            <person name="Boughton B.A."/>
            <person name="Woo Y.H."/>
            <person name="Gao G."/>
            <person name="Schijlen E.G.W.M."/>
            <person name="Guo X."/>
            <person name="Momin A.A."/>
            <person name="Negrao S."/>
            <person name="Al-Babili S."/>
            <person name="Gehring C."/>
            <person name="Roessner U."/>
            <person name="Jung C."/>
            <person name="Murphy K."/>
            <person name="Arold S.T."/>
            <person name="Gojobori T."/>
            <person name="van der Linden C.G."/>
            <person name="van Loo E.N."/>
            <person name="Jellen E.N."/>
            <person name="Maughan P.J."/>
            <person name="Tester M."/>
        </authorList>
    </citation>
    <scope>NUCLEOTIDE SEQUENCE [LARGE SCALE GENOMIC DNA]</scope>
    <source>
        <strain evidence="4">cv. PI 614886</strain>
    </source>
</reference>
<dbReference type="OMA" id="YEPEENV"/>
<reference evidence="4" key="2">
    <citation type="submission" date="2021-03" db="UniProtKB">
        <authorList>
            <consortium name="EnsemblPlants"/>
        </authorList>
    </citation>
    <scope>IDENTIFICATION</scope>
</reference>
<dbReference type="GO" id="GO:0071944">
    <property type="term" value="C:cell periphery"/>
    <property type="evidence" value="ECO:0007669"/>
    <property type="project" value="TreeGrafter"/>
</dbReference>
<dbReference type="PANTHER" id="PTHR33470:SF40">
    <property type="entry name" value="PROTEIN SEED AND ROOT HAIR PROTECTIVE PROTEIN"/>
    <property type="match status" value="1"/>
</dbReference>
<dbReference type="AlphaFoldDB" id="A0A803M9F0"/>
<protein>
    <recommendedName>
        <fullName evidence="6">Pollen Ole e 1 allergen and extensin family protein</fullName>
    </recommendedName>
</protein>
<keyword evidence="1 3" id="KW-0732">Signal</keyword>
<dbReference type="EnsemblPlants" id="AUR62025526-RA">
    <property type="protein sequence ID" value="AUR62025526-RA:cds"/>
    <property type="gene ID" value="AUR62025526"/>
</dbReference>
<dbReference type="Gramene" id="AUR62025526-RA">
    <property type="protein sequence ID" value="AUR62025526-RA:cds"/>
    <property type="gene ID" value="AUR62025526"/>
</dbReference>
<organism evidence="4 5">
    <name type="scientific">Chenopodium quinoa</name>
    <name type="common">Quinoa</name>
    <dbReference type="NCBI Taxonomy" id="63459"/>
    <lineage>
        <taxon>Eukaryota</taxon>
        <taxon>Viridiplantae</taxon>
        <taxon>Streptophyta</taxon>
        <taxon>Embryophyta</taxon>
        <taxon>Tracheophyta</taxon>
        <taxon>Spermatophyta</taxon>
        <taxon>Magnoliopsida</taxon>
        <taxon>eudicotyledons</taxon>
        <taxon>Gunneridae</taxon>
        <taxon>Pentapetalae</taxon>
        <taxon>Caryophyllales</taxon>
        <taxon>Chenopodiaceae</taxon>
        <taxon>Chenopodioideae</taxon>
        <taxon>Atripliceae</taxon>
        <taxon>Chenopodium</taxon>
    </lineage>
</organism>
<evidence type="ECO:0000256" key="1">
    <source>
        <dbReference type="ARBA" id="ARBA00022729"/>
    </source>
</evidence>
<keyword evidence="5" id="KW-1185">Reference proteome</keyword>
<feature type="chain" id="PRO_5031067135" description="Pollen Ole e 1 allergen and extensin family protein" evidence="3">
    <location>
        <begin position="24"/>
        <end position="201"/>
    </location>
</feature>
<dbReference type="PANTHER" id="PTHR33470">
    <property type="entry name" value="OS01G0164075 PROTEIN"/>
    <property type="match status" value="1"/>
</dbReference>
<evidence type="ECO:0008006" key="6">
    <source>
        <dbReference type="Google" id="ProtNLM"/>
    </source>
</evidence>
<dbReference type="Pfam" id="PF01190">
    <property type="entry name" value="Pollen_Ole_e_1"/>
    <property type="match status" value="1"/>
</dbReference>
<evidence type="ECO:0000256" key="2">
    <source>
        <dbReference type="SAM" id="MobiDB-lite"/>
    </source>
</evidence>
<evidence type="ECO:0000313" key="4">
    <source>
        <dbReference type="EnsemblPlants" id="AUR62025526-RA:cds"/>
    </source>
</evidence>
<sequence>MTHYSHFFLATFVVLALLSIASAEYRSGRSLKPYRSDDRSSYTAGRSLETYEPEENVPSYKPGHSLHSYKPQEKSADAINIQGMIYCRESKDLIPMQGATARVTCMLKDKYGDEKAPFSVKTPVTDKMGYFLINLAKYTPPGYSLSSCRVFLNEPADYCDCNVPTDTNDGLSGAHPSKPRRLSDNAILYSVAPFVFKLSSK</sequence>
<feature type="region of interest" description="Disordered" evidence="2">
    <location>
        <begin position="34"/>
        <end position="66"/>
    </location>
</feature>
<name>A0A803M9F0_CHEQI</name>
<dbReference type="SMR" id="A0A803M9F0"/>